<dbReference type="PANTHER" id="PTHR44825:SF1">
    <property type="entry name" value="DNAJ HOMOLOG SUBFAMILY C MEMBER 4"/>
    <property type="match status" value="1"/>
</dbReference>
<keyword evidence="2" id="KW-0472">Membrane</keyword>
<dbReference type="PRINTS" id="PR00625">
    <property type="entry name" value="JDOMAIN"/>
</dbReference>
<feature type="compositionally biased region" description="Pro residues" evidence="1">
    <location>
        <begin position="74"/>
        <end position="93"/>
    </location>
</feature>
<dbReference type="RefSeq" id="WP_226182234.1">
    <property type="nucleotide sequence ID" value="NZ_JAJADQ010000001.1"/>
</dbReference>
<protein>
    <submittedName>
        <fullName evidence="4">J domain-containing protein</fullName>
    </submittedName>
</protein>
<evidence type="ECO:0000313" key="4">
    <source>
        <dbReference type="EMBL" id="MCB2376373.1"/>
    </source>
</evidence>
<dbReference type="Pfam" id="PF00226">
    <property type="entry name" value="DnaJ"/>
    <property type="match status" value="1"/>
</dbReference>
<dbReference type="PROSITE" id="PS50076">
    <property type="entry name" value="DNAJ_2"/>
    <property type="match status" value="1"/>
</dbReference>
<feature type="transmembrane region" description="Helical" evidence="2">
    <location>
        <begin position="208"/>
        <end position="227"/>
    </location>
</feature>
<feature type="domain" description="J" evidence="3">
    <location>
        <begin position="3"/>
        <end position="67"/>
    </location>
</feature>
<proteinExistence type="predicted"/>
<evidence type="ECO:0000313" key="5">
    <source>
        <dbReference type="Proteomes" id="UP001165297"/>
    </source>
</evidence>
<keyword evidence="2" id="KW-0812">Transmembrane</keyword>
<dbReference type="CDD" id="cd06257">
    <property type="entry name" value="DnaJ"/>
    <property type="match status" value="1"/>
</dbReference>
<evidence type="ECO:0000256" key="2">
    <source>
        <dbReference type="SAM" id="Phobius"/>
    </source>
</evidence>
<dbReference type="PANTHER" id="PTHR44825">
    <property type="match status" value="1"/>
</dbReference>
<feature type="region of interest" description="Disordered" evidence="1">
    <location>
        <begin position="70"/>
        <end position="103"/>
    </location>
</feature>
<accession>A0ABS8A7J1</accession>
<reference evidence="4" key="1">
    <citation type="submission" date="2021-10" db="EMBL/GenBank/DDBJ databases">
        <authorList>
            <person name="Dean J.D."/>
            <person name="Kim M.K."/>
            <person name="Newey C.N."/>
            <person name="Stoker T.S."/>
            <person name="Thompson D.W."/>
            <person name="Grose J.H."/>
        </authorList>
    </citation>
    <scope>NUCLEOTIDE SEQUENCE</scope>
    <source>
        <strain evidence="4">BT635</strain>
    </source>
</reference>
<gene>
    <name evidence="4" type="ORF">LGH70_02195</name>
</gene>
<feature type="transmembrane region" description="Helical" evidence="2">
    <location>
        <begin position="115"/>
        <end position="134"/>
    </location>
</feature>
<keyword evidence="2" id="KW-1133">Transmembrane helix</keyword>
<organism evidence="4 5">
    <name type="scientific">Hymenobacter nitidus</name>
    <dbReference type="NCBI Taxonomy" id="2880929"/>
    <lineage>
        <taxon>Bacteria</taxon>
        <taxon>Pseudomonadati</taxon>
        <taxon>Bacteroidota</taxon>
        <taxon>Cytophagia</taxon>
        <taxon>Cytophagales</taxon>
        <taxon>Hymenobacteraceae</taxon>
        <taxon>Hymenobacter</taxon>
    </lineage>
</organism>
<dbReference type="InterPro" id="IPR001623">
    <property type="entry name" value="DnaJ_domain"/>
</dbReference>
<dbReference type="InterPro" id="IPR036869">
    <property type="entry name" value="J_dom_sf"/>
</dbReference>
<dbReference type="Proteomes" id="UP001165297">
    <property type="component" value="Unassembled WGS sequence"/>
</dbReference>
<keyword evidence="5" id="KW-1185">Reference proteome</keyword>
<dbReference type="EMBL" id="JAJADQ010000001">
    <property type="protein sequence ID" value="MCB2376373.1"/>
    <property type="molecule type" value="Genomic_DNA"/>
</dbReference>
<feature type="transmembrane region" description="Helical" evidence="2">
    <location>
        <begin position="239"/>
        <end position="256"/>
    </location>
</feature>
<dbReference type="Gene3D" id="1.10.287.110">
    <property type="entry name" value="DnaJ domain"/>
    <property type="match status" value="1"/>
</dbReference>
<sequence>MRNHYHTLGVSEQATADDIRRAYRKLVLLTHPDRTTDPAAHQQFLLINEAYDVLSSPARRQGYDALLWAHRNPPRPASQPPPPAAAPRRPTAPNPFRRRATPPIDFGKYQASSRLWGKVLLALALLVIVDYFGVSYTTTADFTTTPLYVPQHDLYEVRTTKGRFRTWDDPTAAVARQPDSRLQLRVSLLFRFIRAARLLPEGRPLPVLFRHQTLFFFTGLLLLAAGLTQGRLLGDVARVNAIIIATAVASLVLILLRHS</sequence>
<evidence type="ECO:0000256" key="1">
    <source>
        <dbReference type="SAM" id="MobiDB-lite"/>
    </source>
</evidence>
<evidence type="ECO:0000259" key="3">
    <source>
        <dbReference type="PROSITE" id="PS50076"/>
    </source>
</evidence>
<comment type="caution">
    <text evidence="4">The sequence shown here is derived from an EMBL/GenBank/DDBJ whole genome shotgun (WGS) entry which is preliminary data.</text>
</comment>
<dbReference type="InterPro" id="IPR052763">
    <property type="entry name" value="DnaJ_C4"/>
</dbReference>
<dbReference type="SMART" id="SM00271">
    <property type="entry name" value="DnaJ"/>
    <property type="match status" value="1"/>
</dbReference>
<dbReference type="SUPFAM" id="SSF46565">
    <property type="entry name" value="Chaperone J-domain"/>
    <property type="match status" value="1"/>
</dbReference>
<name>A0ABS8A7J1_9BACT</name>